<gene>
    <name evidence="2" type="ORF">LSTR_LSTR002237</name>
</gene>
<keyword evidence="3" id="KW-1185">Reference proteome</keyword>
<protein>
    <submittedName>
        <fullName evidence="2">Uncharacterized protein</fullName>
    </submittedName>
</protein>
<proteinExistence type="predicted"/>
<sequence length="296" mass="33389">MSTPIKDSEIDKYLECLSSDSDFIFTDNSDDDPTYVDEEPGPSKRRKTTDFLPAEISETDLSSDESQDSDAFAGAPQREQLVWNEPTGIVNNFVFDTQPGVNNDFISKRLGDSPNDFFELFIDNELQREKKIGIAHTFISLSEDNGLQFARTEGVWSPGRRRTDERFATGSDLSDNDLMWPPPLTVATQFNGRTQKIVELAQLNNVFVPDPDISEESDVDIEEMDNQFQDKDSDQSSLPPTLTSSLQDLLAELEEEEQQGKVPDLSNLNLYNILEEDLNEIVWPTDNLPASSSFNR</sequence>
<reference evidence="2 3" key="1">
    <citation type="journal article" date="2017" name="Gigascience">
        <title>Genome sequence of the small brown planthopper, Laodelphax striatellus.</title>
        <authorList>
            <person name="Zhu J."/>
            <person name="Jiang F."/>
            <person name="Wang X."/>
            <person name="Yang P."/>
            <person name="Bao Y."/>
            <person name="Zhao W."/>
            <person name="Wang W."/>
            <person name="Lu H."/>
            <person name="Wang Q."/>
            <person name="Cui N."/>
            <person name="Li J."/>
            <person name="Chen X."/>
            <person name="Luo L."/>
            <person name="Yu J."/>
            <person name="Kang L."/>
            <person name="Cui F."/>
        </authorList>
    </citation>
    <scope>NUCLEOTIDE SEQUENCE [LARGE SCALE GENOMIC DNA]</scope>
    <source>
        <strain evidence="2">Lst14</strain>
    </source>
</reference>
<evidence type="ECO:0000256" key="1">
    <source>
        <dbReference type="SAM" id="MobiDB-lite"/>
    </source>
</evidence>
<dbReference type="SMR" id="A0A482XFI7"/>
<accession>A0A482XFI7</accession>
<feature type="region of interest" description="Disordered" evidence="1">
    <location>
        <begin position="23"/>
        <end position="73"/>
    </location>
</feature>
<evidence type="ECO:0000313" key="3">
    <source>
        <dbReference type="Proteomes" id="UP000291343"/>
    </source>
</evidence>
<feature type="compositionally biased region" description="Acidic residues" evidence="1">
    <location>
        <begin position="28"/>
        <end position="40"/>
    </location>
</feature>
<feature type="compositionally biased region" description="Acidic residues" evidence="1">
    <location>
        <begin position="57"/>
        <end position="68"/>
    </location>
</feature>
<dbReference type="InParanoid" id="A0A482XFI7"/>
<comment type="caution">
    <text evidence="2">The sequence shown here is derived from an EMBL/GenBank/DDBJ whole genome shotgun (WGS) entry which is preliminary data.</text>
</comment>
<dbReference type="AlphaFoldDB" id="A0A482XFI7"/>
<dbReference type="Proteomes" id="UP000291343">
    <property type="component" value="Unassembled WGS sequence"/>
</dbReference>
<dbReference type="EMBL" id="QKKF02010496">
    <property type="protein sequence ID" value="RZF44464.1"/>
    <property type="molecule type" value="Genomic_DNA"/>
</dbReference>
<name>A0A482XFI7_LAOST</name>
<organism evidence="2 3">
    <name type="scientific">Laodelphax striatellus</name>
    <name type="common">Small brown planthopper</name>
    <name type="synonym">Delphax striatella</name>
    <dbReference type="NCBI Taxonomy" id="195883"/>
    <lineage>
        <taxon>Eukaryota</taxon>
        <taxon>Metazoa</taxon>
        <taxon>Ecdysozoa</taxon>
        <taxon>Arthropoda</taxon>
        <taxon>Hexapoda</taxon>
        <taxon>Insecta</taxon>
        <taxon>Pterygota</taxon>
        <taxon>Neoptera</taxon>
        <taxon>Paraneoptera</taxon>
        <taxon>Hemiptera</taxon>
        <taxon>Auchenorrhyncha</taxon>
        <taxon>Fulgoroidea</taxon>
        <taxon>Delphacidae</taxon>
        <taxon>Criomorphinae</taxon>
        <taxon>Laodelphax</taxon>
    </lineage>
</organism>
<evidence type="ECO:0000313" key="2">
    <source>
        <dbReference type="EMBL" id="RZF44464.1"/>
    </source>
</evidence>